<name>A0ABD7HHI7_9MYCO</name>
<protein>
    <submittedName>
        <fullName evidence="1">Uncharacterized protein</fullName>
    </submittedName>
</protein>
<dbReference type="AlphaFoldDB" id="A0ABD7HHI7"/>
<evidence type="ECO:0000313" key="2">
    <source>
        <dbReference type="Proteomes" id="UP000284557"/>
    </source>
</evidence>
<organism evidence="1 2">
    <name type="scientific">Mycobacteroides abscessus</name>
    <dbReference type="NCBI Taxonomy" id="36809"/>
    <lineage>
        <taxon>Bacteria</taxon>
        <taxon>Bacillati</taxon>
        <taxon>Actinomycetota</taxon>
        <taxon>Actinomycetes</taxon>
        <taxon>Mycobacteriales</taxon>
        <taxon>Mycobacteriaceae</taxon>
        <taxon>Mycobacteroides</taxon>
    </lineage>
</organism>
<accession>A0ABD7HHI7</accession>
<sequence>MSVSEIARRVNIPRPTLNEFISAAAALPSKTIAAPVAPLAVLSGSELVNAVHEGGPIVEIVASFDDTDTLFLSGEPFARFVDPDWGSGMRIPNLMLNLEDSGWLGVANTTVGYGGTGPSNAHRALVSVGIDDDLASAIAFYNRVSHVRFDENGNAKYLQGGSQWPRYGLSTPEAFGENLDRFRIKLLIADDLDGHDDDDSEFVDRNLVADGFYPSPPDSLTLWERWLKYLDDPPAWLAGPQERCGTLFTSLEAADEAGFSDEPRSARRGSPIHIDIGSYSVSSTYQLIIEQGPIQLWLTAYTSTDPSVWVPPEFHDVLQDANLLPEEAIAADKASTLRKLVSRHRNRRPASIPLGPIGHATTP</sequence>
<reference evidence="1 2" key="1">
    <citation type="submission" date="2018-08" db="EMBL/GenBank/DDBJ databases">
        <title>Linezolid Resistance in Mycobacterium abscessus: MIC Distribution and Comprehensive Investigation of Resistance Mechanisms.</title>
        <authorList>
            <person name="Ye M."/>
            <person name="Xu L."/>
            <person name="Zou Y."/>
            <person name="Li B."/>
            <person name="Guo Q."/>
            <person name="Zhang Y."/>
            <person name="Zhan M."/>
            <person name="Xu B."/>
            <person name="Yu F."/>
            <person name="Zhang Z."/>
            <person name="Chu H."/>
        </authorList>
    </citation>
    <scope>NUCLEOTIDE SEQUENCE [LARGE SCALE GENOMIC DNA]</scope>
    <source>
        <strain evidence="1 2">G143</strain>
    </source>
</reference>
<comment type="caution">
    <text evidence="1">The sequence shown here is derived from an EMBL/GenBank/DDBJ whole genome shotgun (WGS) entry which is preliminary data.</text>
</comment>
<dbReference type="EMBL" id="QXBN01000028">
    <property type="protein sequence ID" value="RIT31751.1"/>
    <property type="molecule type" value="Genomic_DNA"/>
</dbReference>
<proteinExistence type="predicted"/>
<dbReference type="Proteomes" id="UP000284557">
    <property type="component" value="Unassembled WGS sequence"/>
</dbReference>
<gene>
    <name evidence="1" type="ORF">D2E76_24455</name>
</gene>
<evidence type="ECO:0000313" key="1">
    <source>
        <dbReference type="EMBL" id="RIT31751.1"/>
    </source>
</evidence>